<accession>A0A6B7Q4W9</accession>
<dbReference type="AlphaFoldDB" id="A0A6B7Q4W9"/>
<evidence type="ECO:0000313" key="1">
    <source>
        <dbReference type="EMBL" id="QFX76642.1"/>
    </source>
</evidence>
<dbReference type="EMBL" id="MN310372">
    <property type="protein sequence ID" value="QFX76642.1"/>
    <property type="molecule type" value="Genomic_DNA"/>
</dbReference>
<protein>
    <submittedName>
        <fullName evidence="1">Uncharacterized protein</fullName>
    </submittedName>
</protein>
<sequence length="164" mass="18500">MAQAAAKRQHHECPGESHADFRFCTPVDSPPDTRSYGPCNCGQMAHQRQRSATNPILNSPKSACWRHHPRCPDHTGKSIHCGHHLADCRLTHHRHGSEILDQLHATFELWPCPFNRAWVEVGEVDAAGVQTKVNSDYPACRRLSCMVARRYCSSRTLYTVQCTV</sequence>
<geneLocation type="plasmid" evidence="1">
    <name>p716811-VIM</name>
</geneLocation>
<reference evidence="1" key="1">
    <citation type="submission" date="2019-08" db="EMBL/GenBank/DDBJ databases">
        <authorList>
            <person name="Zhou D."/>
            <person name="Chen F."/>
        </authorList>
    </citation>
    <scope>NUCLEOTIDE SEQUENCE</scope>
    <source>
        <strain evidence="1">150716811</strain>
        <plasmid evidence="1">p716811-VIM</plasmid>
    </source>
</reference>
<name>A0A6B7Q4W9_PSEPU</name>
<organism evidence="1">
    <name type="scientific">Pseudomonas putida</name>
    <name type="common">Arthrobacter siderocapsulatus</name>
    <dbReference type="NCBI Taxonomy" id="303"/>
    <lineage>
        <taxon>Bacteria</taxon>
        <taxon>Pseudomonadati</taxon>
        <taxon>Pseudomonadota</taxon>
        <taxon>Gammaproteobacteria</taxon>
        <taxon>Pseudomonadales</taxon>
        <taxon>Pseudomonadaceae</taxon>
        <taxon>Pseudomonas</taxon>
    </lineage>
</organism>
<proteinExistence type="predicted"/>
<keyword evidence="1" id="KW-0614">Plasmid</keyword>